<protein>
    <submittedName>
        <fullName evidence="8">Integrase</fullName>
    </submittedName>
</protein>
<dbReference type="EMBL" id="PJZF01000012">
    <property type="protein sequence ID" value="PLR35020.1"/>
    <property type="molecule type" value="Genomic_DNA"/>
</dbReference>
<gene>
    <name evidence="8" type="ORF">CYR55_14030</name>
</gene>
<dbReference type="Gene3D" id="1.10.150.130">
    <property type="match status" value="1"/>
</dbReference>
<dbReference type="InterPro" id="IPR013762">
    <property type="entry name" value="Integrase-like_cat_sf"/>
</dbReference>
<dbReference type="PANTHER" id="PTHR30349">
    <property type="entry name" value="PHAGE INTEGRASE-RELATED"/>
    <property type="match status" value="1"/>
</dbReference>
<keyword evidence="2" id="KW-0229">DNA integration</keyword>
<dbReference type="PANTHER" id="PTHR30349:SF41">
    <property type="entry name" value="INTEGRASE_RECOMBINASE PROTEIN MJ0367-RELATED"/>
    <property type="match status" value="1"/>
</dbReference>
<evidence type="ECO:0000256" key="1">
    <source>
        <dbReference type="ARBA" id="ARBA00008857"/>
    </source>
</evidence>
<dbReference type="GO" id="GO:0015074">
    <property type="term" value="P:DNA integration"/>
    <property type="evidence" value="ECO:0007669"/>
    <property type="project" value="UniProtKB-KW"/>
</dbReference>
<evidence type="ECO:0000256" key="3">
    <source>
        <dbReference type="ARBA" id="ARBA00023125"/>
    </source>
</evidence>
<dbReference type="PROSITE" id="PS51898">
    <property type="entry name" value="TYR_RECOMBINASE"/>
    <property type="match status" value="1"/>
</dbReference>
<proteinExistence type="inferred from homology"/>
<dbReference type="OrthoDB" id="7064909at2"/>
<evidence type="ECO:0000259" key="7">
    <source>
        <dbReference type="PROSITE" id="PS51900"/>
    </source>
</evidence>
<dbReference type="InterPro" id="IPR010998">
    <property type="entry name" value="Integrase_recombinase_N"/>
</dbReference>
<evidence type="ECO:0000256" key="4">
    <source>
        <dbReference type="ARBA" id="ARBA00023172"/>
    </source>
</evidence>
<keyword evidence="3 5" id="KW-0238">DNA-binding</keyword>
<feature type="domain" description="Tyr recombinase" evidence="6">
    <location>
        <begin position="105"/>
        <end position="312"/>
    </location>
</feature>
<comment type="similarity">
    <text evidence="1">Belongs to the 'phage' integrase family.</text>
</comment>
<dbReference type="GO" id="GO:0006310">
    <property type="term" value="P:DNA recombination"/>
    <property type="evidence" value="ECO:0007669"/>
    <property type="project" value="UniProtKB-KW"/>
</dbReference>
<evidence type="ECO:0000259" key="6">
    <source>
        <dbReference type="PROSITE" id="PS51898"/>
    </source>
</evidence>
<dbReference type="InterPro" id="IPR002104">
    <property type="entry name" value="Integrase_catalytic"/>
</dbReference>
<dbReference type="RefSeq" id="WP_101816802.1">
    <property type="nucleotide sequence ID" value="NZ_PJZF01000012.1"/>
</dbReference>
<accession>A0A2N5E2V2</accession>
<keyword evidence="4" id="KW-0233">DNA recombination</keyword>
<dbReference type="Proteomes" id="UP000234240">
    <property type="component" value="Unassembled WGS sequence"/>
</dbReference>
<dbReference type="SUPFAM" id="SSF56349">
    <property type="entry name" value="DNA breaking-rejoining enzymes"/>
    <property type="match status" value="1"/>
</dbReference>
<dbReference type="AlphaFoldDB" id="A0A2N5E2V2"/>
<comment type="caution">
    <text evidence="8">The sequence shown here is derived from an EMBL/GenBank/DDBJ whole genome shotgun (WGS) entry which is preliminary data.</text>
</comment>
<dbReference type="InterPro" id="IPR011010">
    <property type="entry name" value="DNA_brk_join_enz"/>
</dbReference>
<dbReference type="InterPro" id="IPR050090">
    <property type="entry name" value="Tyrosine_recombinase_XerCD"/>
</dbReference>
<dbReference type="GO" id="GO:0003677">
    <property type="term" value="F:DNA binding"/>
    <property type="evidence" value="ECO:0007669"/>
    <property type="project" value="UniProtKB-UniRule"/>
</dbReference>
<name>A0A2N5E2V2_9GAMM</name>
<dbReference type="PROSITE" id="PS51900">
    <property type="entry name" value="CB"/>
    <property type="match status" value="1"/>
</dbReference>
<organism evidence="8 9">
    <name type="scientific">Chimaeribacter californicus</name>
    <dbReference type="NCBI Taxonomy" id="2060067"/>
    <lineage>
        <taxon>Bacteria</taxon>
        <taxon>Pseudomonadati</taxon>
        <taxon>Pseudomonadota</taxon>
        <taxon>Gammaproteobacteria</taxon>
        <taxon>Enterobacterales</taxon>
        <taxon>Yersiniaceae</taxon>
        <taxon>Chimaeribacter</taxon>
    </lineage>
</organism>
<dbReference type="Gene3D" id="1.10.443.10">
    <property type="entry name" value="Intergrase catalytic core"/>
    <property type="match status" value="1"/>
</dbReference>
<sequence length="316" mass="37490">MENITFDDLLDHYFHVKLLRPATQWSYRKVVKSFIKDMKKQPWEVDSQTVLAWRREVLTGQRLEARTWNNKVAHMRAIFNFGINEGVLTHKKNPFNGVVVRAGKKKKKTLTKGQIEAIYLLMQQYYEQEQQLAQSHRRSSKCALYPAWFWMTVLDMLRYTAIRQNQLQHIRVGDVNLEERWVDLRTEGAKNHCEHRVPVIRALYPRLHELVTRSLEAGAELTDPLFDVARFDVRRRKSAMSIYPLRAFFRRLSKDCRFPVSPHRFRHTVATHMMKSPDRNIQAVKRLLGHVSIMSTMEYIDEDVDALREILEQELM</sequence>
<keyword evidence="9" id="KW-1185">Reference proteome</keyword>
<evidence type="ECO:0000313" key="9">
    <source>
        <dbReference type="Proteomes" id="UP000234240"/>
    </source>
</evidence>
<dbReference type="Pfam" id="PF00589">
    <property type="entry name" value="Phage_integrase"/>
    <property type="match status" value="1"/>
</dbReference>
<dbReference type="CDD" id="cd00397">
    <property type="entry name" value="DNA_BRE_C"/>
    <property type="match status" value="1"/>
</dbReference>
<dbReference type="InterPro" id="IPR044068">
    <property type="entry name" value="CB"/>
</dbReference>
<reference evidence="8 9" key="1">
    <citation type="submission" date="2017-12" db="EMBL/GenBank/DDBJ databases">
        <title>Characterization of six clinical isolates of Enterochimera gen. nov., a novel genus of the Yersiniaciae family and the three species Enterochimera arupensis sp. nov., Enterochimera coloradensis sp. nov, and Enterochimera californica sp. nov.</title>
        <authorList>
            <person name="Rossi A."/>
            <person name="Fisher M."/>
        </authorList>
    </citation>
    <scope>NUCLEOTIDE SEQUENCE [LARGE SCALE GENOMIC DNA]</scope>
    <source>
        <strain evidence="9">2015-Iso6</strain>
    </source>
</reference>
<evidence type="ECO:0000256" key="2">
    <source>
        <dbReference type="ARBA" id="ARBA00022908"/>
    </source>
</evidence>
<feature type="domain" description="Core-binding (CB)" evidence="7">
    <location>
        <begin position="4"/>
        <end position="83"/>
    </location>
</feature>
<evidence type="ECO:0000256" key="5">
    <source>
        <dbReference type="PROSITE-ProRule" id="PRU01248"/>
    </source>
</evidence>
<evidence type="ECO:0000313" key="8">
    <source>
        <dbReference type="EMBL" id="PLR35020.1"/>
    </source>
</evidence>